<keyword evidence="1" id="KW-0812">Transmembrane</keyword>
<protein>
    <submittedName>
        <fullName evidence="2">Topoisomerase IV subunit A subunit</fullName>
    </submittedName>
</protein>
<name>A0A140NJ76_PROSM</name>
<reference evidence="2 3" key="1">
    <citation type="journal article" date="2012" name="J. Bacteriol.">
        <title>Complete Genome Sequence of Providencia stuartii Clinical Isolate MRSN 2154.</title>
        <authorList>
            <person name="Clifford R.J."/>
            <person name="Hang J."/>
            <person name="Riley M.C."/>
            <person name="Onmus-Leone F."/>
            <person name="Kuschner R.A."/>
            <person name="Lesho E.P."/>
            <person name="Waterman P.E."/>
        </authorList>
    </citation>
    <scope>NUCLEOTIDE SEQUENCE [LARGE SCALE GENOMIC DNA]</scope>
    <source>
        <strain evidence="2 3">MRSN 2154</strain>
    </source>
</reference>
<evidence type="ECO:0000313" key="2">
    <source>
        <dbReference type="EMBL" id="AFH92700.1"/>
    </source>
</evidence>
<organism evidence="2 3">
    <name type="scientific">Providencia stuartii (strain MRSN 2154)</name>
    <dbReference type="NCBI Taxonomy" id="1157951"/>
    <lineage>
        <taxon>Bacteria</taxon>
        <taxon>Pseudomonadati</taxon>
        <taxon>Pseudomonadota</taxon>
        <taxon>Gammaproteobacteria</taxon>
        <taxon>Enterobacterales</taxon>
        <taxon>Morganellaceae</taxon>
        <taxon>Providencia</taxon>
    </lineage>
</organism>
<dbReference type="AlphaFoldDB" id="A0A140NJ76"/>
<proteinExistence type="predicted"/>
<keyword evidence="1" id="KW-1133">Transmembrane helix</keyword>
<accession>A0A140NJ76</accession>
<feature type="transmembrane region" description="Helical" evidence="1">
    <location>
        <begin position="9"/>
        <end position="27"/>
    </location>
</feature>
<keyword evidence="1" id="KW-0472">Membrane</keyword>
<dbReference type="KEGG" id="psi:S70_04095"/>
<evidence type="ECO:0000256" key="1">
    <source>
        <dbReference type="SAM" id="Phobius"/>
    </source>
</evidence>
<dbReference type="OrthoDB" id="6453917at2"/>
<reference evidence="3" key="2">
    <citation type="submission" date="2012-04" db="EMBL/GenBank/DDBJ databases">
        <title>Complete genome sequence of Providencia stuartii clinical isolate MRSN 2154.</title>
        <authorList>
            <person name="Clifford R.J."/>
            <person name="Hang J."/>
            <person name="Riley M.C."/>
            <person name="Onmus-Leone F."/>
            <person name="Kuschner R.A."/>
            <person name="Lesho E.P."/>
            <person name="Waterman P.E."/>
        </authorList>
    </citation>
    <scope>NUCLEOTIDE SEQUENCE [LARGE SCALE GENOMIC DNA]</scope>
    <source>
        <strain evidence="3">MRSN 2154</strain>
    </source>
</reference>
<dbReference type="HOGENOM" id="CLU_1128293_0_0_6"/>
<dbReference type="Proteomes" id="UP000005012">
    <property type="component" value="Chromosome"/>
</dbReference>
<gene>
    <name evidence="2" type="ordered locus">S70_04095</name>
</gene>
<dbReference type="RefSeq" id="WP_014656433.1">
    <property type="nucleotide sequence ID" value="NC_017731.1"/>
</dbReference>
<sequence>METNNSRKTALIVVVIFIAFALGFYWLGKDNNTLSTQAEAEVQSSSLEAPLSVAQIEALSDIEKDMPVIKTIKKINPDVYQAIENIVRDYDPSNELLSRHMFDQIVGSVMKLVTERIPYASDESIINFTSKVNDYLNVLLEADPSGKTCFYSLFPYLRDSAAIMPPQKSHSVLLKQLEATNELLISSEAGVKQPTLSNEEKNTILTNIQAKLTAKYGKKTSLLGDLEKAKQQPAVTCRITMSFYDHILAMPDNQKKAAFLRSLFAGTNQ</sequence>
<dbReference type="PATRIC" id="fig|1157951.4.peg.807"/>
<dbReference type="GeneID" id="93518451"/>
<evidence type="ECO:0000313" key="3">
    <source>
        <dbReference type="Proteomes" id="UP000005012"/>
    </source>
</evidence>
<dbReference type="EMBL" id="CP003488">
    <property type="protein sequence ID" value="AFH92700.1"/>
    <property type="molecule type" value="Genomic_DNA"/>
</dbReference>